<feature type="region of interest" description="Disordered" evidence="1">
    <location>
        <begin position="107"/>
        <end position="166"/>
    </location>
</feature>
<dbReference type="EMBL" id="CP043504">
    <property type="protein sequence ID" value="QEO08899.1"/>
    <property type="molecule type" value="Genomic_DNA"/>
</dbReference>
<evidence type="ECO:0000313" key="2">
    <source>
        <dbReference type="EMBL" id="QEO08899.1"/>
    </source>
</evidence>
<dbReference type="RefSeq" id="WP_149324330.1">
    <property type="nucleotide sequence ID" value="NZ_CP043504.1"/>
</dbReference>
<dbReference type="OrthoDB" id="3383452at2"/>
<sequence length="209" mass="22902">MSEGRLVRRLLPFERGFAQLPNSWMRDRELSLKARGLLALLMTFEDGFNVSIAQLERDGHGGYASISTAVVELEKAGYLVRRPRRKGGRFTADDWELVDPTGMSDPALFGGGSAYPQARADRPRKSGTAPATVPENRGRTVPENRGAEEDLKNTPKDLPSATPVRARGDEPCAGGCGQPWRFQPSQSYGLCARCVAEPGWHLHPTAVTR</sequence>
<gene>
    <name evidence="2" type="ORF">FLP23_01990</name>
</gene>
<organism evidence="2 3">
    <name type="scientific">Protaetiibacter larvae</name>
    <dbReference type="NCBI Taxonomy" id="2592654"/>
    <lineage>
        <taxon>Bacteria</taxon>
        <taxon>Bacillati</taxon>
        <taxon>Actinomycetota</taxon>
        <taxon>Actinomycetes</taxon>
        <taxon>Micrococcales</taxon>
        <taxon>Microbacteriaceae</taxon>
        <taxon>Protaetiibacter</taxon>
    </lineage>
</organism>
<evidence type="ECO:0008006" key="4">
    <source>
        <dbReference type="Google" id="ProtNLM"/>
    </source>
</evidence>
<dbReference type="Proteomes" id="UP000322159">
    <property type="component" value="Chromosome"/>
</dbReference>
<dbReference type="KEGG" id="lyk:FLP23_01990"/>
<protein>
    <recommendedName>
        <fullName evidence="4">Helix-turn-helix domain-containing protein</fullName>
    </recommendedName>
</protein>
<evidence type="ECO:0000256" key="1">
    <source>
        <dbReference type="SAM" id="MobiDB-lite"/>
    </source>
</evidence>
<keyword evidence="3" id="KW-1185">Reference proteome</keyword>
<accession>A0A5C1Y6F5</accession>
<dbReference type="SUPFAM" id="SSF46785">
    <property type="entry name" value="Winged helix' DNA-binding domain"/>
    <property type="match status" value="1"/>
</dbReference>
<name>A0A5C1Y6F5_9MICO</name>
<dbReference type="InterPro" id="IPR036390">
    <property type="entry name" value="WH_DNA-bd_sf"/>
</dbReference>
<proteinExistence type="predicted"/>
<evidence type="ECO:0000313" key="3">
    <source>
        <dbReference type="Proteomes" id="UP000322159"/>
    </source>
</evidence>
<dbReference type="AlphaFoldDB" id="A0A5C1Y6F5"/>
<feature type="compositionally biased region" description="Basic and acidic residues" evidence="1">
    <location>
        <begin position="136"/>
        <end position="155"/>
    </location>
</feature>
<reference evidence="2 3" key="1">
    <citation type="submission" date="2019-09" db="EMBL/GenBank/DDBJ databases">
        <title>Genome sequencing of strain KACC 19322.</title>
        <authorList>
            <person name="Heo J."/>
            <person name="Kim S.-J."/>
            <person name="Kim J.-S."/>
            <person name="Hong S.-B."/>
            <person name="Kwon S.-W."/>
        </authorList>
    </citation>
    <scope>NUCLEOTIDE SEQUENCE [LARGE SCALE GENOMIC DNA]</scope>
    <source>
        <strain evidence="2 3">KACC 19322</strain>
    </source>
</reference>